<protein>
    <submittedName>
        <fullName evidence="2">Ovule protein</fullName>
    </submittedName>
</protein>
<dbReference type="AlphaFoldDB" id="A0A1I7WF52"/>
<dbReference type="WBParaSite" id="Hba_03605">
    <property type="protein sequence ID" value="Hba_03605"/>
    <property type="gene ID" value="Hba_03605"/>
</dbReference>
<sequence length="91" mass="10427">LISLAHQHFGQFPLRDHSARLNVELIHFPLAVLLRFPEGFGFHVFLDEILFYDCYAISCVPVVPKFIGHLVDSIQSLFCLNHCFNGLIIVF</sequence>
<evidence type="ECO:0000313" key="1">
    <source>
        <dbReference type="Proteomes" id="UP000095283"/>
    </source>
</evidence>
<keyword evidence="1" id="KW-1185">Reference proteome</keyword>
<reference evidence="2" key="1">
    <citation type="submission" date="2016-11" db="UniProtKB">
        <authorList>
            <consortium name="WormBaseParasite"/>
        </authorList>
    </citation>
    <scope>IDENTIFICATION</scope>
</reference>
<proteinExistence type="predicted"/>
<evidence type="ECO:0000313" key="2">
    <source>
        <dbReference type="WBParaSite" id="Hba_03605"/>
    </source>
</evidence>
<name>A0A1I7WF52_HETBA</name>
<organism evidence="1 2">
    <name type="scientific">Heterorhabditis bacteriophora</name>
    <name type="common">Entomopathogenic nematode worm</name>
    <dbReference type="NCBI Taxonomy" id="37862"/>
    <lineage>
        <taxon>Eukaryota</taxon>
        <taxon>Metazoa</taxon>
        <taxon>Ecdysozoa</taxon>
        <taxon>Nematoda</taxon>
        <taxon>Chromadorea</taxon>
        <taxon>Rhabditida</taxon>
        <taxon>Rhabditina</taxon>
        <taxon>Rhabditomorpha</taxon>
        <taxon>Strongyloidea</taxon>
        <taxon>Heterorhabditidae</taxon>
        <taxon>Heterorhabditis</taxon>
    </lineage>
</organism>
<dbReference type="Proteomes" id="UP000095283">
    <property type="component" value="Unplaced"/>
</dbReference>
<accession>A0A1I7WF52</accession>